<sequence>MAAPQSAMSTSTLVGVLQGRVFLSNGVLAIGRADLLEVIGRFGFRGGAPERTLDRCLARSMFMRLPGGSYEARIVKVVLQDFDLSMQTPTWDAVVRHLRPRALQPSTSTASSGSMQIDSEASSSAPAARPLSRKRPFEEDEEQLSEELQRYQTTYVGFTKTGLLNELIRKDAELEACKHAHDNLKKKHVDLQKKVRLLQEQKRRSAQTIQKLAAKAKPKTKSTGKSRREPITVENVDQRMAIQRTKHNRYLTVESRISLSLRRNCSNVACADLGLVLLDDVSRWTIARSEVQTGAALMGHAISFHRGMDQDFQDQCKEQASGTLGVAIHCISQDATNGSIWQKRKLVALLLHTAYCSNLPSSEDDSSFAGSWKWDLFTSLECIADVQPVADGTAAGSIGLTHKMLQSVGCPSIWSLVEAGQQKAPQGHTTLRFYVLTTDRGPNEVLAKKYWMVLCRDNPKIVCLHADCNEHLAHLITLQSLKTCDNLLKKHGRDWKLFSSLATSSNTLRDVSKAFFQEWCNQHGDRSGVELARRLWPKCIGGRWNSIYEVVCRMFGVGGQAMLLPVLAKVLSKTPDSSKLPENNKPVHSVDELSVDQMKEYQKKMGTWRVNTLKVANDKLWWIAADCLRISGATLVQFSAPGQQD</sequence>
<reference evidence="4" key="2">
    <citation type="submission" date="2024-04" db="EMBL/GenBank/DDBJ databases">
        <authorList>
            <person name="Chen Y."/>
            <person name="Shah S."/>
            <person name="Dougan E. K."/>
            <person name="Thang M."/>
            <person name="Chan C."/>
        </authorList>
    </citation>
    <scope>NUCLEOTIDE SEQUENCE [LARGE SCALE GENOMIC DNA]</scope>
</reference>
<feature type="coiled-coil region" evidence="1">
    <location>
        <begin position="174"/>
        <end position="215"/>
    </location>
</feature>
<dbReference type="AlphaFoldDB" id="A0A9P1D024"/>
<keyword evidence="5" id="KW-1185">Reference proteome</keyword>
<dbReference type="EMBL" id="CAMXCT030003001">
    <property type="protein sequence ID" value="CAL4789119.1"/>
    <property type="molecule type" value="Genomic_DNA"/>
</dbReference>
<name>A0A9P1D024_9DINO</name>
<keyword evidence="1" id="KW-0175">Coiled coil</keyword>
<gene>
    <name evidence="3" type="ORF">C1SCF055_LOCUS27812</name>
</gene>
<evidence type="ECO:0000256" key="1">
    <source>
        <dbReference type="SAM" id="Coils"/>
    </source>
</evidence>
<accession>A0A9P1D024</accession>
<evidence type="ECO:0000313" key="4">
    <source>
        <dbReference type="EMBL" id="CAL1155182.1"/>
    </source>
</evidence>
<feature type="compositionally biased region" description="Low complexity" evidence="2">
    <location>
        <begin position="121"/>
        <end position="130"/>
    </location>
</feature>
<organism evidence="3">
    <name type="scientific">Cladocopium goreaui</name>
    <dbReference type="NCBI Taxonomy" id="2562237"/>
    <lineage>
        <taxon>Eukaryota</taxon>
        <taxon>Sar</taxon>
        <taxon>Alveolata</taxon>
        <taxon>Dinophyceae</taxon>
        <taxon>Suessiales</taxon>
        <taxon>Symbiodiniaceae</taxon>
        <taxon>Cladocopium</taxon>
    </lineage>
</organism>
<dbReference type="Proteomes" id="UP001152797">
    <property type="component" value="Unassembled WGS sequence"/>
</dbReference>
<evidence type="ECO:0000313" key="5">
    <source>
        <dbReference type="Proteomes" id="UP001152797"/>
    </source>
</evidence>
<feature type="region of interest" description="Disordered" evidence="2">
    <location>
        <begin position="103"/>
        <end position="144"/>
    </location>
</feature>
<dbReference type="EMBL" id="CAMXCT010003001">
    <property type="protein sequence ID" value="CAI4001807.1"/>
    <property type="molecule type" value="Genomic_DNA"/>
</dbReference>
<protein>
    <submittedName>
        <fullName evidence="3">Uncharacterized protein</fullName>
    </submittedName>
</protein>
<reference evidence="3" key="1">
    <citation type="submission" date="2022-10" db="EMBL/GenBank/DDBJ databases">
        <authorList>
            <person name="Chen Y."/>
            <person name="Dougan E. K."/>
            <person name="Chan C."/>
            <person name="Rhodes N."/>
            <person name="Thang M."/>
        </authorList>
    </citation>
    <scope>NUCLEOTIDE SEQUENCE</scope>
</reference>
<dbReference type="EMBL" id="CAMXCT020003001">
    <property type="protein sequence ID" value="CAL1155182.1"/>
    <property type="molecule type" value="Genomic_DNA"/>
</dbReference>
<comment type="caution">
    <text evidence="3">The sequence shown here is derived from an EMBL/GenBank/DDBJ whole genome shotgun (WGS) entry which is preliminary data.</text>
</comment>
<dbReference type="OrthoDB" id="431837at2759"/>
<proteinExistence type="predicted"/>
<evidence type="ECO:0000256" key="2">
    <source>
        <dbReference type="SAM" id="MobiDB-lite"/>
    </source>
</evidence>
<evidence type="ECO:0000313" key="3">
    <source>
        <dbReference type="EMBL" id="CAI4001807.1"/>
    </source>
</evidence>
<feature type="compositionally biased region" description="Polar residues" evidence="2">
    <location>
        <begin position="104"/>
        <end position="120"/>
    </location>
</feature>